<protein>
    <submittedName>
        <fullName evidence="2">Uncharacterized protein</fullName>
    </submittedName>
</protein>
<evidence type="ECO:0000256" key="1">
    <source>
        <dbReference type="SAM" id="SignalP"/>
    </source>
</evidence>
<evidence type="ECO:0000313" key="3">
    <source>
        <dbReference type="Proteomes" id="UP000591131"/>
    </source>
</evidence>
<feature type="chain" id="PRO_5029583891" evidence="1">
    <location>
        <begin position="20"/>
        <end position="162"/>
    </location>
</feature>
<comment type="caution">
    <text evidence="2">The sequence shown here is derived from an EMBL/GenBank/DDBJ whole genome shotgun (WGS) entry which is preliminary data.</text>
</comment>
<keyword evidence="3" id="KW-1185">Reference proteome</keyword>
<reference evidence="2 3" key="1">
    <citation type="submission" date="2020-04" db="EMBL/GenBank/DDBJ databases">
        <title>Perkinsus chesapeaki whole genome sequence.</title>
        <authorList>
            <person name="Bogema D.R."/>
        </authorList>
    </citation>
    <scope>NUCLEOTIDE SEQUENCE [LARGE SCALE GENOMIC DNA]</scope>
    <source>
        <strain evidence="2">ATCC PRA-425</strain>
    </source>
</reference>
<dbReference type="Proteomes" id="UP000591131">
    <property type="component" value="Unassembled WGS sequence"/>
</dbReference>
<proteinExistence type="predicted"/>
<feature type="signal peptide" evidence="1">
    <location>
        <begin position="1"/>
        <end position="19"/>
    </location>
</feature>
<evidence type="ECO:0000313" key="2">
    <source>
        <dbReference type="EMBL" id="KAF4663024.1"/>
    </source>
</evidence>
<dbReference type="EMBL" id="JAAPAO010000329">
    <property type="protein sequence ID" value="KAF4663024.1"/>
    <property type="molecule type" value="Genomic_DNA"/>
</dbReference>
<organism evidence="2 3">
    <name type="scientific">Perkinsus chesapeaki</name>
    <name type="common">Clam parasite</name>
    <name type="synonym">Perkinsus andrewsi</name>
    <dbReference type="NCBI Taxonomy" id="330153"/>
    <lineage>
        <taxon>Eukaryota</taxon>
        <taxon>Sar</taxon>
        <taxon>Alveolata</taxon>
        <taxon>Perkinsozoa</taxon>
        <taxon>Perkinsea</taxon>
        <taxon>Perkinsida</taxon>
        <taxon>Perkinsidae</taxon>
        <taxon>Perkinsus</taxon>
    </lineage>
</organism>
<gene>
    <name evidence="2" type="ORF">FOL47_005930</name>
</gene>
<dbReference type="AlphaFoldDB" id="A0A7J6LUY2"/>
<accession>A0A7J6LUY2</accession>
<sequence length="162" mass="18358">MAFPRSIVSLVLLLQLVAAHRTPEEIFSSILGKTFCRHDENSLFETVAVSFTGYYQPHNPQVKAEFNIVVASRHFHAAQVQVATDDEGELYFDPHKFGDLFSFIKKALMRKGLHETDKPTLTAGVDHFTWVFDNYGEINIMNSEATTADYDENVDWLKGCPT</sequence>
<keyword evidence="1" id="KW-0732">Signal</keyword>
<name>A0A7J6LUY2_PERCH</name>